<name>A0ABV1FS56_9BACT</name>
<gene>
    <name evidence="2" type="ORF">AAAT34_09350</name>
</gene>
<evidence type="ECO:0000256" key="1">
    <source>
        <dbReference type="SAM" id="Phobius"/>
    </source>
</evidence>
<feature type="transmembrane region" description="Helical" evidence="1">
    <location>
        <begin position="324"/>
        <end position="342"/>
    </location>
</feature>
<dbReference type="RefSeq" id="WP_215760332.1">
    <property type="nucleotide sequence ID" value="NZ_JAHKBE010000039.1"/>
</dbReference>
<keyword evidence="1" id="KW-0472">Membrane</keyword>
<feature type="transmembrane region" description="Helical" evidence="1">
    <location>
        <begin position="24"/>
        <end position="42"/>
    </location>
</feature>
<feature type="transmembrane region" description="Helical" evidence="1">
    <location>
        <begin position="248"/>
        <end position="266"/>
    </location>
</feature>
<proteinExistence type="predicted"/>
<accession>A0ABV1FS56</accession>
<feature type="transmembrane region" description="Helical" evidence="1">
    <location>
        <begin position="140"/>
        <end position="157"/>
    </location>
</feature>
<feature type="transmembrane region" description="Helical" evidence="1">
    <location>
        <begin position="163"/>
        <end position="188"/>
    </location>
</feature>
<dbReference type="EMBL" id="JBBNFP010000038">
    <property type="protein sequence ID" value="MEQ2487253.1"/>
    <property type="molecule type" value="Genomic_DNA"/>
</dbReference>
<dbReference type="Pfam" id="PF14897">
    <property type="entry name" value="EpsG"/>
    <property type="match status" value="1"/>
</dbReference>
<sequence length="352" mass="40613">MIPVIAFLVFYVFALYVITKKETTQKAILIATLIILTCLIGSRDGWPDEKVYQIAFSEAPRPWDFILKNVESYGYVEKGYLFLASLVKLVLNNSRFYLFCMGGLSMYLLYKGLTAYCAIPLVGLCDYIGRFLLNRDFQQMRSSLAILLLILAIKLIHDRKLVAYMLVVLLAYQFHHLSLIGIPLYFLYKVRIGPISIIFSLVIAMLLSQLLAGSISGIVDSYSQDLNYDTYVQDEYVEEALGLRNPMIYFQILILMVYTFMEPILASKDKFYHLMRWGYFYSTLILIFFCNYTALSGRTSTVFATCEMFMLPSIAMGFGKEKRFVFYVVVGVILVYFFWSKYHSVMMMIGEV</sequence>
<comment type="caution">
    <text evidence="2">The sequence shown here is derived from an EMBL/GenBank/DDBJ whole genome shotgun (WGS) entry which is preliminary data.</text>
</comment>
<keyword evidence="3" id="KW-1185">Reference proteome</keyword>
<keyword evidence="1" id="KW-1133">Transmembrane helix</keyword>
<reference evidence="2 3" key="1">
    <citation type="submission" date="2024-04" db="EMBL/GenBank/DDBJ databases">
        <title>Human intestinal bacterial collection.</title>
        <authorList>
            <person name="Pauvert C."/>
            <person name="Hitch T.C.A."/>
            <person name="Clavel T."/>
        </authorList>
    </citation>
    <scope>NUCLEOTIDE SEQUENCE [LARGE SCALE GENOMIC DNA]</scope>
    <source>
        <strain evidence="2 3">CLA-AA-H145</strain>
    </source>
</reference>
<keyword evidence="1" id="KW-0812">Transmembrane</keyword>
<evidence type="ECO:0000313" key="3">
    <source>
        <dbReference type="Proteomes" id="UP001487296"/>
    </source>
</evidence>
<organism evidence="2 3">
    <name type="scientific">Hallella faecis</name>
    <dbReference type="NCBI Taxonomy" id="2841596"/>
    <lineage>
        <taxon>Bacteria</taxon>
        <taxon>Pseudomonadati</taxon>
        <taxon>Bacteroidota</taxon>
        <taxon>Bacteroidia</taxon>
        <taxon>Bacteroidales</taxon>
        <taxon>Prevotellaceae</taxon>
        <taxon>Hallella</taxon>
    </lineage>
</organism>
<dbReference type="InterPro" id="IPR049458">
    <property type="entry name" value="EpsG-like"/>
</dbReference>
<feature type="transmembrane region" description="Helical" evidence="1">
    <location>
        <begin position="278"/>
        <end position="295"/>
    </location>
</feature>
<protein>
    <submittedName>
        <fullName evidence="2">EpsG family protein</fullName>
    </submittedName>
</protein>
<dbReference type="Proteomes" id="UP001487296">
    <property type="component" value="Unassembled WGS sequence"/>
</dbReference>
<evidence type="ECO:0000313" key="2">
    <source>
        <dbReference type="EMBL" id="MEQ2487253.1"/>
    </source>
</evidence>
<feature type="transmembrane region" description="Helical" evidence="1">
    <location>
        <begin position="195"/>
        <end position="219"/>
    </location>
</feature>
<feature type="transmembrane region" description="Helical" evidence="1">
    <location>
        <begin position="113"/>
        <end position="133"/>
    </location>
</feature>